<organism evidence="3 4">
    <name type="scientific">Necator americanus</name>
    <name type="common">Human hookworm</name>
    <dbReference type="NCBI Taxonomy" id="51031"/>
    <lineage>
        <taxon>Eukaryota</taxon>
        <taxon>Metazoa</taxon>
        <taxon>Ecdysozoa</taxon>
        <taxon>Nematoda</taxon>
        <taxon>Chromadorea</taxon>
        <taxon>Rhabditida</taxon>
        <taxon>Rhabditina</taxon>
        <taxon>Rhabditomorpha</taxon>
        <taxon>Strongyloidea</taxon>
        <taxon>Ancylostomatidae</taxon>
        <taxon>Bunostominae</taxon>
        <taxon>Necator</taxon>
    </lineage>
</organism>
<dbReference type="InterPro" id="IPR036691">
    <property type="entry name" value="Endo/exonu/phosph_ase_sf"/>
</dbReference>
<name>A0ABR1CM37_NECAM</name>
<dbReference type="InterPro" id="IPR005135">
    <property type="entry name" value="Endo/exonuclease/phosphatase"/>
</dbReference>
<protein>
    <recommendedName>
        <fullName evidence="5">Reverse transcriptase domain-containing protein</fullName>
    </recommendedName>
</protein>
<accession>A0ABR1CM37</accession>
<dbReference type="Pfam" id="PF00078">
    <property type="entry name" value="RVT_1"/>
    <property type="match status" value="1"/>
</dbReference>
<proteinExistence type="predicted"/>
<sequence>MAICTYNARTLASEAAIEDLMMQAKKIKYDVIGLTETRRCHPLNAVYETGEELFLGTCDSRGVGGVGVLVNTSIAKNIDSFEQLTTRIGRLRMRRCGPIPALTIFVAYAPTSSYEEEVEAFYMDLEKFYQEDHAFYKVIIGDFNAKKLSSLRWTWDSPGGGYRNEIDHIIVNKRFCLTDVGVVPKFYTGSDHRLLRGRFSFTRRAEKAAKFRERNPRTTINWDLFTTLAGFGEDSAMDDIDEEYDRLVEHLHDCAKKAETARAAGNQELTSELARLCREAIKEDLKERRAEVLAEAGEAGKSIRYARRDFASRKTRMTALRNPKGTSIASRRGMEKIIYDFYSDLFDSHVHLSSHHLREDGQVISEVLPSEIRHAIVSVRNRTAPRPDRIRPEHLKNLPPVLINTLARLFTRYLSECKVPNQWKTSKTVLLYKKGDPHDIGNYRPICLLSVIYKLFTRVILNRIEKVLDEGQPCEQAGFRKGFSTIDHTHTVSKLTEVSREYKMPLCLTFIDLKKVFDCVSKASTTTSVSTESSRRPYSVHKATLENAMRQLEWDDMGVKVDGRQLHHLRFADDIVLITPKISQAEHVDASGACECIKDEVKKTRNSRLRAHLFNSTALPALTYASETWVFRKQEENAVSVIERAIERVMLGVSRFTQVRDGIRSPLLRQRSKIRDAAAFAKESKIRWAGHVMRFDDNRWIRAVSDWVPRDIKHTTGRPLTQWSDFFTKSLKENYDALRVPREKRNHWATLALNRDKWKNYRRPLDQFEDQRESR</sequence>
<evidence type="ECO:0000313" key="4">
    <source>
        <dbReference type="Proteomes" id="UP001303046"/>
    </source>
</evidence>
<dbReference type="PANTHER" id="PTHR19446">
    <property type="entry name" value="REVERSE TRANSCRIPTASES"/>
    <property type="match status" value="1"/>
</dbReference>
<feature type="domain" description="Reverse transcriptase" evidence="1">
    <location>
        <begin position="434"/>
        <end position="584"/>
    </location>
</feature>
<comment type="caution">
    <text evidence="3">The sequence shown here is derived from an EMBL/GenBank/DDBJ whole genome shotgun (WGS) entry which is preliminary data.</text>
</comment>
<evidence type="ECO:0008006" key="5">
    <source>
        <dbReference type="Google" id="ProtNLM"/>
    </source>
</evidence>
<gene>
    <name evidence="3" type="primary">Necator_chrIII.g8891</name>
    <name evidence="3" type="ORF">RB195_008126</name>
</gene>
<dbReference type="InterPro" id="IPR043502">
    <property type="entry name" value="DNA/RNA_pol_sf"/>
</dbReference>
<dbReference type="SUPFAM" id="SSF56672">
    <property type="entry name" value="DNA/RNA polymerases"/>
    <property type="match status" value="1"/>
</dbReference>
<dbReference type="Gene3D" id="3.60.10.10">
    <property type="entry name" value="Endonuclease/exonuclease/phosphatase"/>
    <property type="match status" value="1"/>
</dbReference>
<dbReference type="CDD" id="cd01650">
    <property type="entry name" value="RT_nLTR_like"/>
    <property type="match status" value="1"/>
</dbReference>
<dbReference type="Proteomes" id="UP001303046">
    <property type="component" value="Unassembled WGS sequence"/>
</dbReference>
<evidence type="ECO:0000259" key="1">
    <source>
        <dbReference type="Pfam" id="PF00078"/>
    </source>
</evidence>
<evidence type="ECO:0000313" key="3">
    <source>
        <dbReference type="EMBL" id="KAK6739447.1"/>
    </source>
</evidence>
<dbReference type="EMBL" id="JAVFWL010000003">
    <property type="protein sequence ID" value="KAK6739447.1"/>
    <property type="molecule type" value="Genomic_DNA"/>
</dbReference>
<dbReference type="SUPFAM" id="SSF56219">
    <property type="entry name" value="DNase I-like"/>
    <property type="match status" value="1"/>
</dbReference>
<feature type="domain" description="Endonuclease/exonuclease/phosphatase" evidence="2">
    <location>
        <begin position="4"/>
        <end position="192"/>
    </location>
</feature>
<dbReference type="Pfam" id="PF03372">
    <property type="entry name" value="Exo_endo_phos"/>
    <property type="match status" value="1"/>
</dbReference>
<dbReference type="InterPro" id="IPR000477">
    <property type="entry name" value="RT_dom"/>
</dbReference>
<keyword evidence="4" id="KW-1185">Reference proteome</keyword>
<reference evidence="3 4" key="1">
    <citation type="submission" date="2023-08" db="EMBL/GenBank/DDBJ databases">
        <title>A Necator americanus chromosomal reference genome.</title>
        <authorList>
            <person name="Ilik V."/>
            <person name="Petrzelkova K.J."/>
            <person name="Pardy F."/>
            <person name="Fuh T."/>
            <person name="Niatou-Singa F.S."/>
            <person name="Gouil Q."/>
            <person name="Baker L."/>
            <person name="Ritchie M.E."/>
            <person name="Jex A.R."/>
            <person name="Gazzola D."/>
            <person name="Li H."/>
            <person name="Toshio Fujiwara R."/>
            <person name="Zhan B."/>
            <person name="Aroian R.V."/>
            <person name="Pafco B."/>
            <person name="Schwarz E.M."/>
        </authorList>
    </citation>
    <scope>NUCLEOTIDE SEQUENCE [LARGE SCALE GENOMIC DNA]</scope>
    <source>
        <strain evidence="3 4">Aroian</strain>
        <tissue evidence="3">Whole animal</tissue>
    </source>
</reference>
<evidence type="ECO:0000259" key="2">
    <source>
        <dbReference type="Pfam" id="PF03372"/>
    </source>
</evidence>